<sequence>MRDEFKEDIADTRYTRRVERGPMIIGGKEVPLYAVYMYAPEPGENVVYQLMAYVVDGTTGDVRYSQYTDLQASPDILNVYKELVESRQ</sequence>
<evidence type="ECO:0000313" key="1">
    <source>
        <dbReference type="EMBL" id="RUS67394.1"/>
    </source>
</evidence>
<gene>
    <name evidence="1" type="ORF">CUZ56_01339</name>
</gene>
<dbReference type="RefSeq" id="WP_126979389.1">
    <property type="nucleotide sequence ID" value="NZ_PQSP01000002.1"/>
</dbReference>
<dbReference type="EMBL" id="PQSP01000002">
    <property type="protein sequence ID" value="RUS67394.1"/>
    <property type="molecule type" value="Genomic_DNA"/>
</dbReference>
<dbReference type="Proteomes" id="UP000286947">
    <property type="component" value="Unassembled WGS sequence"/>
</dbReference>
<accession>A0A433SFI2</accession>
<dbReference type="AlphaFoldDB" id="A0A433SFI2"/>
<keyword evidence="2" id="KW-1185">Reference proteome</keyword>
<evidence type="ECO:0000313" key="2">
    <source>
        <dbReference type="Proteomes" id="UP000286947"/>
    </source>
</evidence>
<comment type="caution">
    <text evidence="1">The sequence shown here is derived from an EMBL/GenBank/DDBJ whole genome shotgun (WGS) entry which is preliminary data.</text>
</comment>
<organism evidence="1 2">
    <name type="scientific">Saezia sanguinis</name>
    <dbReference type="NCBI Taxonomy" id="1965230"/>
    <lineage>
        <taxon>Bacteria</taxon>
        <taxon>Pseudomonadati</taxon>
        <taxon>Pseudomonadota</taxon>
        <taxon>Betaproteobacteria</taxon>
        <taxon>Burkholderiales</taxon>
        <taxon>Saeziaceae</taxon>
        <taxon>Saezia</taxon>
    </lineage>
</organism>
<proteinExistence type="predicted"/>
<name>A0A433SFI2_9BURK</name>
<reference evidence="1 2" key="1">
    <citation type="submission" date="2018-01" db="EMBL/GenBank/DDBJ databases">
        <title>Saezia sanguinis gen. nov., sp. nov., in the order Burkholderiales isolated from human blood.</title>
        <authorList>
            <person name="Medina-Pascual M.J."/>
            <person name="Valdezate S."/>
            <person name="Monzon S."/>
            <person name="Cuesta I."/>
            <person name="Carrasco G."/>
            <person name="Villalon P."/>
            <person name="Saez-Nieto J.A."/>
        </authorList>
    </citation>
    <scope>NUCLEOTIDE SEQUENCE [LARGE SCALE GENOMIC DNA]</scope>
    <source>
        <strain evidence="1 2">CNM695-12</strain>
    </source>
</reference>
<protein>
    <submittedName>
        <fullName evidence="1">Uncharacterized protein</fullName>
    </submittedName>
</protein>